<dbReference type="InterPro" id="IPR041110">
    <property type="entry name" value="PBECR2"/>
</dbReference>
<dbReference type="GeneID" id="78342575"/>
<dbReference type="Pfam" id="PF06074">
    <property type="entry name" value="Portal_Mu"/>
    <property type="match status" value="1"/>
</dbReference>
<dbReference type="KEGG" id="acou:A5CBH24_18540"/>
<dbReference type="InterPro" id="IPR006528">
    <property type="entry name" value="Phage_head_morphogenesis_dom"/>
</dbReference>
<protein>
    <recommendedName>
        <fullName evidence="6">Phage head morphogenesis domain-containing protein</fullName>
    </recommendedName>
</protein>
<dbReference type="InterPro" id="IPR009279">
    <property type="entry name" value="Portal_Mu"/>
</dbReference>
<evidence type="ECO:0000259" key="3">
    <source>
        <dbReference type="Pfam" id="PF18810"/>
    </source>
</evidence>
<keyword evidence="5" id="KW-1185">Reference proteome</keyword>
<evidence type="ECO:0008006" key="6">
    <source>
        <dbReference type="Google" id="ProtNLM"/>
    </source>
</evidence>
<dbReference type="Pfam" id="PF18810">
    <property type="entry name" value="PBECR2"/>
    <property type="match status" value="1"/>
</dbReference>
<dbReference type="Pfam" id="PF04233">
    <property type="entry name" value="Phage_Mu_F"/>
    <property type="match status" value="1"/>
</dbReference>
<evidence type="ECO:0000259" key="2">
    <source>
        <dbReference type="Pfam" id="PF04233"/>
    </source>
</evidence>
<reference evidence="5" key="1">
    <citation type="submission" date="2019-06" db="EMBL/GenBank/DDBJ databases">
        <title>Alistipes onderdonkii subsp. vulgaris subsp. nov., Alistipes dispar sp. nov. and Alistipes communis sp. nov., isolated from human faeces, and creation of Alistipes onderdonkii subsp. onderdonkii subsp. nov.</title>
        <authorList>
            <person name="Sakamoto M."/>
            <person name="Ikeyama N."/>
            <person name="Ogata Y."/>
            <person name="Suda W."/>
            <person name="Iino T."/>
            <person name="Hattori M."/>
            <person name="Ohkuma M."/>
        </authorList>
    </citation>
    <scope>NUCLEOTIDE SEQUENCE [LARGE SCALE GENOMIC DNA]</scope>
    <source>
        <strain evidence="5">5CBH24</strain>
    </source>
</reference>
<evidence type="ECO:0000313" key="5">
    <source>
        <dbReference type="Proteomes" id="UP000318946"/>
    </source>
</evidence>
<evidence type="ECO:0000313" key="4">
    <source>
        <dbReference type="EMBL" id="BBL04541.1"/>
    </source>
</evidence>
<feature type="region of interest" description="Disordered" evidence="1">
    <location>
        <begin position="397"/>
        <end position="438"/>
    </location>
</feature>
<dbReference type="NCBIfam" id="TIGR01641">
    <property type="entry name" value="phageSPP1_gp7"/>
    <property type="match status" value="1"/>
</dbReference>
<proteinExistence type="predicted"/>
<dbReference type="RefSeq" id="WP_141412965.1">
    <property type="nucleotide sequence ID" value="NZ_AP019735.1"/>
</dbReference>
<evidence type="ECO:0000256" key="1">
    <source>
        <dbReference type="SAM" id="MobiDB-lite"/>
    </source>
</evidence>
<feature type="domain" description="Phage head morphogenesis" evidence="2">
    <location>
        <begin position="518"/>
        <end position="622"/>
    </location>
</feature>
<feature type="domain" description="Phage-Barnase-EndoU-ColicinE5/D-RelE like nuclease 2" evidence="3">
    <location>
        <begin position="725"/>
        <end position="819"/>
    </location>
</feature>
<gene>
    <name evidence="4" type="ORF">A5CBH24_18540</name>
</gene>
<dbReference type="OrthoDB" id="9813502at2"/>
<organism evidence="4 5">
    <name type="scientific">Alistipes communis</name>
    <dbReference type="NCBI Taxonomy" id="2585118"/>
    <lineage>
        <taxon>Bacteria</taxon>
        <taxon>Pseudomonadati</taxon>
        <taxon>Bacteroidota</taxon>
        <taxon>Bacteroidia</taxon>
        <taxon>Bacteroidales</taxon>
        <taxon>Rikenellaceae</taxon>
        <taxon>Alistipes</taxon>
    </lineage>
</organism>
<accession>A0A4Y1WU49</accession>
<dbReference type="Proteomes" id="UP000318946">
    <property type="component" value="Chromosome"/>
</dbReference>
<name>A0A4Y1WU49_9BACT</name>
<dbReference type="EMBL" id="AP019735">
    <property type="protein sequence ID" value="BBL04541.1"/>
    <property type="molecule type" value="Genomic_DNA"/>
</dbReference>
<sequence length="846" mass="95707">MKKIGYKTKAAAAAEAAAKMERKPARRNDARIIRRVIKRQESVTRKDISDWKRARLQATSTYEPKQVLLQRLFSEVIDDALMTSQVSVLRIGKSQGAEFELRMNGRKDEAETQKFKDSGLYEDLVELIVEAQFFNHSLIEFDYDPAGTVVADLVPRENVSPEVGKFYPDAEGSETVDYRLLPEFGRWLVEIYPRKRDLGLLNKAVPYVLIKKFALSCWSELCEIFGIPPRVMKTNTTDDEMLERAETMMREIGSAAYFIIDTTEDFEFAQGVATNGDVYKNLISTCDQQLSLLNLAAVLGQDTENGNRSKEESSAKLMEAVVKADKRLIESSFNRKILPALAAIGLLKPGLRLEITKEVDLEKLWKMTYEASQNYDVDPEWIRDTFGIAVIGKKRQGLLPPGADGERQDGEGTEDGADGHAFFAEAPQDGASDGESLTPRDEALVGRVAAGKSDYWDAELFEYIASDLLKAVRTVFAHTSGTVEAAVEYDVPDDVYTAALEQNLFHFSAAKTLAEVQELNQAFRESKSYNEFKARAAEITRTFNDRWQRTEYRTAVQVAEAASNYRQLRRRADIFPYWVYRTAGDGQVRPSHAALDGLTLPASDPAWRKIFPPNDWNCRCRVEAIMADEFEGDFGEEQKKMQAFLKSPEWKRTTAQGWGVNRAETAEIFTANQMYIRKFPDRAASLLGKLHCQHYGLPSFGKRLAAATREFVPFTGDPAGWFAQNGRFTDFSGKTIELPERTFVTHTSGKYTAARVPLLDVIAEVLRQPDEVWLNNYDGKAFDCLNYIRFYRDKAINVVCRIENGKTLAVRTWFEIAIRPTTRNGGKIAPEKDPRLKYRRGLLVKK</sequence>
<dbReference type="AlphaFoldDB" id="A0A4Y1WU49"/>